<dbReference type="Proteomes" id="UP000745663">
    <property type="component" value="Unassembled WGS sequence"/>
</dbReference>
<sequence>MTSISQAAIDAVRDYIIDDTGCRFEVDYFGHQVIGAAEEHLKAQARAAAPPLPILEFFERPDDMGQGRLRMILDGDSDVIIEVINEGGESLALEFCTSVIGGGRSPKVRDALYNLMMAIREENDTNPIRR</sequence>
<dbReference type="EMBL" id="JACOPV010000008">
    <property type="protein sequence ID" value="MBM5458547.1"/>
    <property type="molecule type" value="Genomic_DNA"/>
</dbReference>
<proteinExistence type="predicted"/>
<reference evidence="1 2" key="1">
    <citation type="submission" date="2020-08" db="EMBL/GenBank/DDBJ databases">
        <title>Description of novel Pseudomonas species.</title>
        <authorList>
            <person name="Duman M."/>
            <person name="Mulet M."/>
            <person name="Altun S."/>
            <person name="Saticioglu I.B."/>
            <person name="Lalucat J."/>
            <person name="Garcia-Valdes E."/>
        </authorList>
    </citation>
    <scope>NUCLEOTIDE SEQUENCE [LARGE SCALE GENOMIC DNA]</scope>
    <source>
        <strain evidence="1 2">P66</strain>
    </source>
</reference>
<evidence type="ECO:0000313" key="1">
    <source>
        <dbReference type="EMBL" id="MBM5458547.1"/>
    </source>
</evidence>
<evidence type="ECO:0000313" key="2">
    <source>
        <dbReference type="Proteomes" id="UP000745663"/>
    </source>
</evidence>
<accession>A0ABS2BY49</accession>
<keyword evidence="2" id="KW-1185">Reference proteome</keyword>
<protein>
    <submittedName>
        <fullName evidence="1">Uncharacterized protein</fullName>
    </submittedName>
</protein>
<gene>
    <name evidence="1" type="ORF">H8F21_13340</name>
</gene>
<name>A0ABS2BY49_9PSED</name>
<organism evidence="1 2">
    <name type="scientific">Pseudomonas arcuscaelestis</name>
    <dbReference type="NCBI Taxonomy" id="2710591"/>
    <lineage>
        <taxon>Bacteria</taxon>
        <taxon>Pseudomonadati</taxon>
        <taxon>Pseudomonadota</taxon>
        <taxon>Gammaproteobacteria</taxon>
        <taxon>Pseudomonadales</taxon>
        <taxon>Pseudomonadaceae</taxon>
        <taxon>Pseudomonas</taxon>
    </lineage>
</organism>
<dbReference type="RefSeq" id="WP_203584488.1">
    <property type="nucleotide sequence ID" value="NZ_JACOPV010000008.1"/>
</dbReference>
<comment type="caution">
    <text evidence="1">The sequence shown here is derived from an EMBL/GenBank/DDBJ whole genome shotgun (WGS) entry which is preliminary data.</text>
</comment>